<dbReference type="AlphaFoldDB" id="A0A444XYX9"/>
<keyword evidence="2" id="KW-1185">Reference proteome</keyword>
<name>A0A444XYX9_ARAHY</name>
<organism evidence="1 2">
    <name type="scientific">Arachis hypogaea</name>
    <name type="common">Peanut</name>
    <dbReference type="NCBI Taxonomy" id="3818"/>
    <lineage>
        <taxon>Eukaryota</taxon>
        <taxon>Viridiplantae</taxon>
        <taxon>Streptophyta</taxon>
        <taxon>Embryophyta</taxon>
        <taxon>Tracheophyta</taxon>
        <taxon>Spermatophyta</taxon>
        <taxon>Magnoliopsida</taxon>
        <taxon>eudicotyledons</taxon>
        <taxon>Gunneridae</taxon>
        <taxon>Pentapetalae</taxon>
        <taxon>rosids</taxon>
        <taxon>fabids</taxon>
        <taxon>Fabales</taxon>
        <taxon>Fabaceae</taxon>
        <taxon>Papilionoideae</taxon>
        <taxon>50 kb inversion clade</taxon>
        <taxon>dalbergioids sensu lato</taxon>
        <taxon>Dalbergieae</taxon>
        <taxon>Pterocarpus clade</taxon>
        <taxon>Arachis</taxon>
    </lineage>
</organism>
<evidence type="ECO:0000313" key="2">
    <source>
        <dbReference type="Proteomes" id="UP000289738"/>
    </source>
</evidence>
<dbReference type="Proteomes" id="UP000289738">
    <property type="component" value="Chromosome B08"/>
</dbReference>
<gene>
    <name evidence="1" type="ORF">Ahy_B08g089846</name>
</gene>
<comment type="caution">
    <text evidence="1">The sequence shown here is derived from an EMBL/GenBank/DDBJ whole genome shotgun (WGS) entry which is preliminary data.</text>
</comment>
<accession>A0A444XYX9</accession>
<proteinExistence type="predicted"/>
<protein>
    <submittedName>
        <fullName evidence="1">Uncharacterized protein</fullName>
    </submittedName>
</protein>
<reference evidence="1 2" key="1">
    <citation type="submission" date="2019-01" db="EMBL/GenBank/DDBJ databases">
        <title>Sequencing of cultivated peanut Arachis hypogaea provides insights into genome evolution and oil improvement.</title>
        <authorList>
            <person name="Chen X."/>
        </authorList>
    </citation>
    <scope>NUCLEOTIDE SEQUENCE [LARGE SCALE GENOMIC DNA]</scope>
    <source>
        <strain evidence="2">cv. Fuhuasheng</strain>
        <tissue evidence="1">Leaves</tissue>
    </source>
</reference>
<evidence type="ECO:0000313" key="1">
    <source>
        <dbReference type="EMBL" id="RYQ94891.1"/>
    </source>
</evidence>
<dbReference type="EMBL" id="SDMP01000018">
    <property type="protein sequence ID" value="RYQ94891.1"/>
    <property type="molecule type" value="Genomic_DNA"/>
</dbReference>
<sequence length="116" mass="13657">MQQRGEVEIQNISNSEDKPFSRIKLSSQNLCAHNERRRSLDNFQRCFESFTPLLSRPCRDALTIQGAKHIPAGNPQELSFIEKDVRNYITQEVRNVSEQDDAKEFRKYLLRMKEKN</sequence>